<dbReference type="InterPro" id="IPR027268">
    <property type="entry name" value="Peptidase_M4/M1_CTD_sf"/>
</dbReference>
<dbReference type="EMBL" id="JBHTIK010000001">
    <property type="protein sequence ID" value="MFD0846704.1"/>
    <property type="molecule type" value="Genomic_DNA"/>
</dbReference>
<evidence type="ECO:0000256" key="6">
    <source>
        <dbReference type="ARBA" id="ARBA00022438"/>
    </source>
</evidence>
<organism evidence="17 18">
    <name type="scientific">Sphingosinicella xenopeptidilytica</name>
    <dbReference type="NCBI Taxonomy" id="364098"/>
    <lineage>
        <taxon>Bacteria</taxon>
        <taxon>Pseudomonadati</taxon>
        <taxon>Pseudomonadota</taxon>
        <taxon>Alphaproteobacteria</taxon>
        <taxon>Sphingomonadales</taxon>
        <taxon>Sphingosinicellaceae</taxon>
        <taxon>Sphingosinicella</taxon>
    </lineage>
</organism>
<dbReference type="Proteomes" id="UP001597124">
    <property type="component" value="Unassembled WGS sequence"/>
</dbReference>
<dbReference type="InterPro" id="IPR035414">
    <property type="entry name" value="Peptidase_M1_pepN_Ig-like"/>
</dbReference>
<sequence length="864" mass="95099">MEARSETPTITRREDYAPPAWRIPDISLAFDLDAERTRVRAVLEVECAGEGPLVLDGDELDLKSVAVNGQVLGEDGYTLADGKLVIPLSGDAARVETIVEIAPAANTKLMGLYASGGNLCTQCEAEGFRRITFFPDRPDVLSRYSVELRADKVRYPVLLSNGNPVAAGDLPDGRHFARWDDPFPKPCYLFAVVAGDLRALEDSFETMSGRHVKLGIWVRAADVEKCRHAMQALKDSMRWDEVHYGREYDLDVFNIVAVDDFNFGAMENKGLNVFNSKYILADAETATDADFDAVAAVVAHEYFHNWTGNRITCRDWFQLSLKEGLTVFRDQSFSADMGSPAVKRIEDVRALRAAQFQEDAGPLAHPVRPESYIEISNFYTATVYNKGAEVIRMAATLLGPENYRKGTDLYFQRHDGEAATVEDWVKALEDGGATDFGQFRLWYSQAGTPTVTADLAYDAAKKAATLTLVQAVPDTPGQSNKAAMHIPLRIALFGRESGSLLGPEQLFQLRSASATMTFENVAEPPVLSINRGFSAPVTVETKRSAADFAFLSAHDDDPFARYEAMQQLMMDRLVDAVKNDGTDAAPLVEAVSRTLKNQALDHAFIGESILLPTETMVAERLGANVDPDAVHIAREGLRRALLEGVGRETWTALHASLSDGGPYELTPDAKGRRRLKNVALGYLFADADDAAVAVAEAQYHAATNMTDRIAALGLLVDTDAPARERVLQDFYDRFKNDALVLDKWFTAQAMATGEDALEKAVALAAHPDFTIRNPNRFRALVGALAMNQFVFHRKDGAGYRFVADKLLEVDAINPQTAARFIAPFGRWRRMEDARAAMMRAELERIVGAPGVSRDTFEMASKSLV</sequence>
<dbReference type="InterPro" id="IPR014782">
    <property type="entry name" value="Peptidase_M1_dom"/>
</dbReference>
<evidence type="ECO:0000256" key="2">
    <source>
        <dbReference type="ARBA" id="ARBA00001947"/>
    </source>
</evidence>
<keyword evidence="6 17" id="KW-0031">Aminopeptidase</keyword>
<evidence type="ECO:0000313" key="17">
    <source>
        <dbReference type="EMBL" id="MFD0846704.1"/>
    </source>
</evidence>
<evidence type="ECO:0000256" key="10">
    <source>
        <dbReference type="ARBA" id="ARBA00022833"/>
    </source>
</evidence>
<dbReference type="PANTHER" id="PTHR46322:SF1">
    <property type="entry name" value="PUROMYCIN-SENSITIVE AMINOPEPTIDASE"/>
    <property type="match status" value="1"/>
</dbReference>
<reference evidence="18" key="1">
    <citation type="journal article" date="2019" name="Int. J. Syst. Evol. Microbiol.">
        <title>The Global Catalogue of Microorganisms (GCM) 10K type strain sequencing project: providing services to taxonomists for standard genome sequencing and annotation.</title>
        <authorList>
            <consortium name="The Broad Institute Genomics Platform"/>
            <consortium name="The Broad Institute Genome Sequencing Center for Infectious Disease"/>
            <person name="Wu L."/>
            <person name="Ma J."/>
        </authorList>
    </citation>
    <scope>NUCLEOTIDE SEQUENCE [LARGE SCALE GENOMIC DNA]</scope>
    <source>
        <strain evidence="18">CCUG 52537</strain>
    </source>
</reference>
<evidence type="ECO:0000256" key="5">
    <source>
        <dbReference type="ARBA" id="ARBA00015611"/>
    </source>
</evidence>
<feature type="domain" description="Peptidase M1 alanyl aminopeptidase C-terminal" evidence="15">
    <location>
        <begin position="546"/>
        <end position="863"/>
    </location>
</feature>
<dbReference type="SUPFAM" id="SSF63737">
    <property type="entry name" value="Leukotriene A4 hydrolase N-terminal domain"/>
    <property type="match status" value="1"/>
</dbReference>
<dbReference type="Gene3D" id="3.30.2010.30">
    <property type="match status" value="1"/>
</dbReference>
<feature type="domain" description="Peptidase M1 membrane alanine aminopeptidase" evidence="13">
    <location>
        <begin position="229"/>
        <end position="432"/>
    </location>
</feature>
<dbReference type="PRINTS" id="PR00756">
    <property type="entry name" value="ALADIPTASE"/>
</dbReference>
<feature type="domain" description="Aminopeptidase N-like N-terminal" evidence="16">
    <location>
        <begin position="38"/>
        <end position="189"/>
    </location>
</feature>
<dbReference type="Pfam" id="PF17432">
    <property type="entry name" value="DUF3458_C"/>
    <property type="match status" value="1"/>
</dbReference>
<dbReference type="InterPro" id="IPR001930">
    <property type="entry name" value="Peptidase_M1"/>
</dbReference>
<keyword evidence="11" id="KW-0482">Metalloprotease</keyword>
<keyword evidence="10" id="KW-0862">Zinc</keyword>
<dbReference type="NCBIfam" id="TIGR02414">
    <property type="entry name" value="pepN_proteo"/>
    <property type="match status" value="1"/>
</dbReference>
<evidence type="ECO:0000256" key="3">
    <source>
        <dbReference type="ARBA" id="ARBA00010136"/>
    </source>
</evidence>
<dbReference type="GO" id="GO:0016285">
    <property type="term" value="F:alanyl aminopeptidase activity"/>
    <property type="evidence" value="ECO:0007669"/>
    <property type="project" value="UniProtKB-EC"/>
</dbReference>
<dbReference type="InterPro" id="IPR037144">
    <property type="entry name" value="Peptidase_M1_pepN_C_sf"/>
</dbReference>
<evidence type="ECO:0000256" key="4">
    <source>
        <dbReference type="ARBA" id="ARBA00012564"/>
    </source>
</evidence>
<dbReference type="Pfam" id="PF11940">
    <property type="entry name" value="DUF3458"/>
    <property type="match status" value="1"/>
</dbReference>
<comment type="similarity">
    <text evidence="3">Belongs to the peptidase M1 family.</text>
</comment>
<evidence type="ECO:0000256" key="8">
    <source>
        <dbReference type="ARBA" id="ARBA00022723"/>
    </source>
</evidence>
<keyword evidence="7" id="KW-0645">Protease</keyword>
<dbReference type="InterPro" id="IPR012779">
    <property type="entry name" value="Peptidase_M1_pepN"/>
</dbReference>
<comment type="caution">
    <text evidence="17">The sequence shown here is derived from an EMBL/GenBank/DDBJ whole genome shotgun (WGS) entry which is preliminary data.</text>
</comment>
<comment type="catalytic activity">
    <reaction evidence="1">
        <text>Release of an N-terminal amino acid, Xaa-|-Yaa- from a peptide, amide or arylamide. Xaa is preferably Ala, but may be most amino acids including Pro (slow action). When a terminal hydrophobic residue is followed by a prolyl residue, the two may be released as an intact Xaa-Pro dipeptide.</text>
        <dbReference type="EC" id="3.4.11.2"/>
    </reaction>
</comment>
<keyword evidence="18" id="KW-1185">Reference proteome</keyword>
<dbReference type="InterPro" id="IPR042097">
    <property type="entry name" value="Aminopeptidase_N-like_N_sf"/>
</dbReference>
<protein>
    <recommendedName>
        <fullName evidence="5 12">Aminopeptidase N</fullName>
        <ecNumber evidence="4 12">3.4.11.2</ecNumber>
    </recommendedName>
</protein>
<dbReference type="Gene3D" id="2.60.40.1840">
    <property type="match status" value="1"/>
</dbReference>
<name>A0ABW3BXE1_SPHXN</name>
<evidence type="ECO:0000256" key="9">
    <source>
        <dbReference type="ARBA" id="ARBA00022801"/>
    </source>
</evidence>
<dbReference type="Pfam" id="PF01433">
    <property type="entry name" value="Peptidase_M1"/>
    <property type="match status" value="1"/>
</dbReference>
<feature type="domain" description="Peptidase M1 alanyl aminopeptidase Ig-like fold" evidence="14">
    <location>
        <begin position="447"/>
        <end position="541"/>
    </location>
</feature>
<evidence type="ECO:0000313" key="18">
    <source>
        <dbReference type="Proteomes" id="UP001597124"/>
    </source>
</evidence>
<dbReference type="Gene3D" id="1.10.390.10">
    <property type="entry name" value="Neutral Protease Domain 2"/>
    <property type="match status" value="1"/>
</dbReference>
<evidence type="ECO:0000259" key="16">
    <source>
        <dbReference type="Pfam" id="PF17900"/>
    </source>
</evidence>
<evidence type="ECO:0000259" key="15">
    <source>
        <dbReference type="Pfam" id="PF17432"/>
    </source>
</evidence>
<dbReference type="Gene3D" id="1.25.50.10">
    <property type="entry name" value="Peptidase M1, alanyl aminopeptidase, C-terminal domain"/>
    <property type="match status" value="1"/>
</dbReference>
<evidence type="ECO:0000256" key="7">
    <source>
        <dbReference type="ARBA" id="ARBA00022670"/>
    </source>
</evidence>
<dbReference type="SUPFAM" id="SSF55486">
    <property type="entry name" value="Metalloproteases ('zincins'), catalytic domain"/>
    <property type="match status" value="1"/>
</dbReference>
<evidence type="ECO:0000259" key="14">
    <source>
        <dbReference type="Pfam" id="PF11940"/>
    </source>
</evidence>
<gene>
    <name evidence="17" type="primary">pepN</name>
    <name evidence="17" type="ORF">ACFQ00_00055</name>
</gene>
<accession>A0ABW3BXE1</accession>
<evidence type="ECO:0000256" key="1">
    <source>
        <dbReference type="ARBA" id="ARBA00000098"/>
    </source>
</evidence>
<dbReference type="InterPro" id="IPR038438">
    <property type="entry name" value="PepN_Ig-like_sf"/>
</dbReference>
<evidence type="ECO:0000259" key="13">
    <source>
        <dbReference type="Pfam" id="PF01433"/>
    </source>
</evidence>
<comment type="cofactor">
    <cofactor evidence="2">
        <name>Zn(2+)</name>
        <dbReference type="ChEBI" id="CHEBI:29105"/>
    </cofactor>
</comment>
<dbReference type="InterPro" id="IPR045357">
    <property type="entry name" value="Aminopeptidase_N-like_N"/>
</dbReference>
<dbReference type="PANTHER" id="PTHR46322">
    <property type="entry name" value="PUROMYCIN-SENSITIVE AMINOPEPTIDASE"/>
    <property type="match status" value="1"/>
</dbReference>
<dbReference type="InterPro" id="IPR024601">
    <property type="entry name" value="Peptidase_M1_pepN_C"/>
</dbReference>
<dbReference type="CDD" id="cd09600">
    <property type="entry name" value="M1_APN"/>
    <property type="match status" value="1"/>
</dbReference>
<keyword evidence="9 17" id="KW-0378">Hydrolase</keyword>
<dbReference type="EC" id="3.4.11.2" evidence="4 12"/>
<proteinExistence type="inferred from homology"/>
<keyword evidence="8" id="KW-0479">Metal-binding</keyword>
<dbReference type="Pfam" id="PF17900">
    <property type="entry name" value="Peptidase_M1_N"/>
    <property type="match status" value="1"/>
</dbReference>
<dbReference type="Gene3D" id="2.60.40.1730">
    <property type="entry name" value="tricorn interacting facor f3 domain"/>
    <property type="match status" value="1"/>
</dbReference>
<dbReference type="RefSeq" id="WP_381484432.1">
    <property type="nucleotide sequence ID" value="NZ_JBHTIK010000001.1"/>
</dbReference>
<evidence type="ECO:0000256" key="12">
    <source>
        <dbReference type="NCBIfam" id="TIGR02414"/>
    </source>
</evidence>
<evidence type="ECO:0000256" key="11">
    <source>
        <dbReference type="ARBA" id="ARBA00023049"/>
    </source>
</evidence>